<dbReference type="Proteomes" id="UP000036464">
    <property type="component" value="Unassembled WGS sequence"/>
</dbReference>
<comment type="caution">
    <text evidence="1">The sequence shown here is derived from an EMBL/GenBank/DDBJ whole genome shotgun (WGS) entry which is preliminary data.</text>
</comment>
<dbReference type="RefSeq" id="WP_047320796.1">
    <property type="nucleotide sequence ID" value="NZ_LDPO01000020.1"/>
</dbReference>
<accession>A0ABR5FBD8</accession>
<proteinExistence type="predicted"/>
<evidence type="ECO:0000313" key="1">
    <source>
        <dbReference type="EMBL" id="KLO26646.1"/>
    </source>
</evidence>
<organism evidence="1 2">
    <name type="scientific">Mycolicibacter heraklionensis</name>
    <dbReference type="NCBI Taxonomy" id="512402"/>
    <lineage>
        <taxon>Bacteria</taxon>
        <taxon>Bacillati</taxon>
        <taxon>Actinomycetota</taxon>
        <taxon>Actinomycetes</taxon>
        <taxon>Mycobacteriales</taxon>
        <taxon>Mycobacteriaceae</taxon>
        <taxon>Mycolicibacter</taxon>
    </lineage>
</organism>
<dbReference type="InterPro" id="IPR023840">
    <property type="entry name" value="T7SS_Rv3446c"/>
</dbReference>
<keyword evidence="2" id="KW-1185">Reference proteome</keyword>
<dbReference type="EMBL" id="LDPO01000020">
    <property type="protein sequence ID" value="KLO26646.1"/>
    <property type="molecule type" value="Genomic_DNA"/>
</dbReference>
<gene>
    <name evidence="1" type="ORF">ABW16_19290</name>
</gene>
<dbReference type="NCBIfam" id="TIGR03931">
    <property type="entry name" value="T7SS_Rv3446c"/>
    <property type="match status" value="1"/>
</dbReference>
<protein>
    <recommendedName>
        <fullName evidence="3">Type VII secretion-associated protein</fullName>
    </recommendedName>
</protein>
<sequence length="389" mass="40423">MSLGHRAVIEAGPATIRRRCCGGVESADAAAALEWIDDPVGLVDGQPVAVPELLREVLTCPLPVESVELIHPSWWPARRVDLLTTAARGIAGDVITRTRSTLLANVFQAAAVVEIAAGLVAVTGDGSADVVAEPRIGAPDEVADAVAHRVLATARDHPGAVVIDAPAGVGGVAALATMIEQRLRPRLRATVVDQLPPIHRTVDAPVAEPAPARRRLRLAPAALVGGVVALAVLMRHDARPQTADPVTYLVENHVAVQVPADWATRRVTGGPGSARVEVVSPSDPQLVLHLTQAPAAGDTLTAIAEPLQQALQLANAEMPGVFTGFDPAGSSAGRPAVTYREIRDGHHVDWAVLVDHAVRIGIGCQSGPGDDDALRAVCEQAVRSAHAVS</sequence>
<evidence type="ECO:0008006" key="3">
    <source>
        <dbReference type="Google" id="ProtNLM"/>
    </source>
</evidence>
<evidence type="ECO:0000313" key="2">
    <source>
        <dbReference type="Proteomes" id="UP000036464"/>
    </source>
</evidence>
<reference evidence="1 2" key="1">
    <citation type="submission" date="2015-05" db="EMBL/GenBank/DDBJ databases">
        <title>Genome sequence of Mycobacterium heraklionense Davo strain.</title>
        <authorList>
            <person name="Greninger A.L."/>
            <person name="Cunningham G."/>
            <person name="Miller S."/>
        </authorList>
    </citation>
    <scope>NUCLEOTIDE SEQUENCE [LARGE SCALE GENOMIC DNA]</scope>
    <source>
        <strain evidence="1 2">Davo</strain>
    </source>
</reference>
<name>A0ABR5FBD8_9MYCO</name>